<keyword evidence="4" id="KW-1015">Disulfide bond</keyword>
<dbReference type="GO" id="GO:0005576">
    <property type="term" value="C:extracellular region"/>
    <property type="evidence" value="ECO:0007669"/>
    <property type="project" value="UniProtKB-SubCell"/>
</dbReference>
<evidence type="ECO:0000256" key="2">
    <source>
        <dbReference type="ARBA" id="ARBA00022525"/>
    </source>
</evidence>
<dbReference type="EMBL" id="JADNRY010000002">
    <property type="protein sequence ID" value="KAF9078217.1"/>
    <property type="molecule type" value="Genomic_DNA"/>
</dbReference>
<feature type="signal peptide" evidence="5">
    <location>
        <begin position="1"/>
        <end position="22"/>
    </location>
</feature>
<protein>
    <recommendedName>
        <fullName evidence="6">CFEM domain-containing protein</fullName>
    </recommendedName>
</protein>
<proteinExistence type="predicted"/>
<evidence type="ECO:0000259" key="6">
    <source>
        <dbReference type="PROSITE" id="PS52012"/>
    </source>
</evidence>
<dbReference type="InterPro" id="IPR008427">
    <property type="entry name" value="Extracellular_membr_CFEM_dom"/>
</dbReference>
<organism evidence="7 8">
    <name type="scientific">Rhodocollybia butyracea</name>
    <dbReference type="NCBI Taxonomy" id="206335"/>
    <lineage>
        <taxon>Eukaryota</taxon>
        <taxon>Fungi</taxon>
        <taxon>Dikarya</taxon>
        <taxon>Basidiomycota</taxon>
        <taxon>Agaricomycotina</taxon>
        <taxon>Agaricomycetes</taxon>
        <taxon>Agaricomycetidae</taxon>
        <taxon>Agaricales</taxon>
        <taxon>Marasmiineae</taxon>
        <taxon>Omphalotaceae</taxon>
        <taxon>Rhodocollybia</taxon>
    </lineage>
</organism>
<dbReference type="AlphaFoldDB" id="A0A9P5QBD5"/>
<dbReference type="Proteomes" id="UP000772434">
    <property type="component" value="Unassembled WGS sequence"/>
</dbReference>
<name>A0A9P5QBD5_9AGAR</name>
<sequence>MASYSRFSLLATLALTATLGRAQNVTLPLCAQTCATTAADLAGCTGVNDTPSCLCNSVDFATDASSCIILDCTPAEQDQASTYFTQYADINCGGTTLSGTSGLSPTSLPSFTFTTPSFTFSTPSFTFSTPTAHPTIAAGDGSSSGSGSGIKGFTSGSLGGFVTASDMLKIATAAVVVGATVMQF</sequence>
<evidence type="ECO:0000256" key="1">
    <source>
        <dbReference type="ARBA" id="ARBA00004613"/>
    </source>
</evidence>
<evidence type="ECO:0000313" key="8">
    <source>
        <dbReference type="Proteomes" id="UP000772434"/>
    </source>
</evidence>
<keyword evidence="2" id="KW-0964">Secreted</keyword>
<evidence type="ECO:0000256" key="5">
    <source>
        <dbReference type="SAM" id="SignalP"/>
    </source>
</evidence>
<accession>A0A9P5QBD5</accession>
<feature type="domain" description="CFEM" evidence="6">
    <location>
        <begin position="1"/>
        <end position="119"/>
    </location>
</feature>
<evidence type="ECO:0000256" key="3">
    <source>
        <dbReference type="ARBA" id="ARBA00022729"/>
    </source>
</evidence>
<dbReference type="PROSITE" id="PS52012">
    <property type="entry name" value="CFEM"/>
    <property type="match status" value="1"/>
</dbReference>
<evidence type="ECO:0000313" key="7">
    <source>
        <dbReference type="EMBL" id="KAF9078217.1"/>
    </source>
</evidence>
<comment type="caution">
    <text evidence="7">The sequence shown here is derived from an EMBL/GenBank/DDBJ whole genome shotgun (WGS) entry which is preliminary data.</text>
</comment>
<reference evidence="7" key="1">
    <citation type="submission" date="2020-11" db="EMBL/GenBank/DDBJ databases">
        <authorList>
            <consortium name="DOE Joint Genome Institute"/>
            <person name="Ahrendt S."/>
            <person name="Riley R."/>
            <person name="Andreopoulos W."/>
            <person name="Labutti K."/>
            <person name="Pangilinan J."/>
            <person name="Ruiz-Duenas F.J."/>
            <person name="Barrasa J.M."/>
            <person name="Sanchez-Garcia M."/>
            <person name="Camarero S."/>
            <person name="Miyauchi S."/>
            <person name="Serrano A."/>
            <person name="Linde D."/>
            <person name="Babiker R."/>
            <person name="Drula E."/>
            <person name="Ayuso-Fernandez I."/>
            <person name="Pacheco R."/>
            <person name="Padilla G."/>
            <person name="Ferreira P."/>
            <person name="Barriuso J."/>
            <person name="Kellner H."/>
            <person name="Castanera R."/>
            <person name="Alfaro M."/>
            <person name="Ramirez L."/>
            <person name="Pisabarro A.G."/>
            <person name="Kuo A."/>
            <person name="Tritt A."/>
            <person name="Lipzen A."/>
            <person name="He G."/>
            <person name="Yan M."/>
            <person name="Ng V."/>
            <person name="Cullen D."/>
            <person name="Martin F."/>
            <person name="Rosso M.-N."/>
            <person name="Henrissat B."/>
            <person name="Hibbett D."/>
            <person name="Martinez A.T."/>
            <person name="Grigoriev I.V."/>
        </authorList>
    </citation>
    <scope>NUCLEOTIDE SEQUENCE</scope>
    <source>
        <strain evidence="7">AH 40177</strain>
    </source>
</reference>
<feature type="chain" id="PRO_5040342602" description="CFEM domain-containing protein" evidence="5">
    <location>
        <begin position="23"/>
        <end position="184"/>
    </location>
</feature>
<dbReference type="Pfam" id="PF05730">
    <property type="entry name" value="CFEM"/>
    <property type="match status" value="1"/>
</dbReference>
<gene>
    <name evidence="7" type="ORF">BDP27DRAFT_1310997</name>
</gene>
<keyword evidence="8" id="KW-1185">Reference proteome</keyword>
<comment type="subcellular location">
    <subcellularLocation>
        <location evidence="1">Secreted</location>
    </subcellularLocation>
</comment>
<keyword evidence="3 5" id="KW-0732">Signal</keyword>
<dbReference type="OrthoDB" id="3065412at2759"/>
<evidence type="ECO:0000256" key="4">
    <source>
        <dbReference type="ARBA" id="ARBA00023157"/>
    </source>
</evidence>